<dbReference type="EMBL" id="JBHUHZ010000001">
    <property type="protein sequence ID" value="MFD2162687.1"/>
    <property type="molecule type" value="Genomic_DNA"/>
</dbReference>
<keyword evidence="1" id="KW-0812">Transmembrane</keyword>
<reference evidence="3" key="1">
    <citation type="journal article" date="2019" name="Int. J. Syst. Evol. Microbiol.">
        <title>The Global Catalogue of Microorganisms (GCM) 10K type strain sequencing project: providing services to taxonomists for standard genome sequencing and annotation.</title>
        <authorList>
            <consortium name="The Broad Institute Genomics Platform"/>
            <consortium name="The Broad Institute Genome Sequencing Center for Infectious Disease"/>
            <person name="Wu L."/>
            <person name="Ma J."/>
        </authorList>
    </citation>
    <scope>NUCLEOTIDE SEQUENCE [LARGE SCALE GENOMIC DNA]</scope>
    <source>
        <strain evidence="3">KCTC 42217</strain>
    </source>
</reference>
<evidence type="ECO:0000256" key="1">
    <source>
        <dbReference type="SAM" id="Phobius"/>
    </source>
</evidence>
<organism evidence="2 3">
    <name type="scientific">Paradesertivirga mongoliensis</name>
    <dbReference type="NCBI Taxonomy" id="2100740"/>
    <lineage>
        <taxon>Bacteria</taxon>
        <taxon>Pseudomonadati</taxon>
        <taxon>Bacteroidota</taxon>
        <taxon>Sphingobacteriia</taxon>
        <taxon>Sphingobacteriales</taxon>
        <taxon>Sphingobacteriaceae</taxon>
        <taxon>Paradesertivirga</taxon>
    </lineage>
</organism>
<dbReference type="RefSeq" id="WP_255903112.1">
    <property type="nucleotide sequence ID" value="NZ_JAFMZO010000003.1"/>
</dbReference>
<name>A0ABW4ZM27_9SPHI</name>
<dbReference type="Proteomes" id="UP001597387">
    <property type="component" value="Unassembled WGS sequence"/>
</dbReference>
<keyword evidence="1" id="KW-1133">Transmembrane helix</keyword>
<feature type="transmembrane region" description="Helical" evidence="1">
    <location>
        <begin position="46"/>
        <end position="70"/>
    </location>
</feature>
<comment type="caution">
    <text evidence="2">The sequence shown here is derived from an EMBL/GenBank/DDBJ whole genome shotgun (WGS) entry which is preliminary data.</text>
</comment>
<gene>
    <name evidence="2" type="ORF">ACFSJU_09820</name>
</gene>
<evidence type="ECO:0000313" key="3">
    <source>
        <dbReference type="Proteomes" id="UP001597387"/>
    </source>
</evidence>
<protein>
    <submittedName>
        <fullName evidence="2">Uncharacterized protein</fullName>
    </submittedName>
</protein>
<accession>A0ABW4ZM27</accession>
<evidence type="ECO:0000313" key="2">
    <source>
        <dbReference type="EMBL" id="MFD2162687.1"/>
    </source>
</evidence>
<keyword evidence="3" id="KW-1185">Reference proteome</keyword>
<keyword evidence="1" id="KW-0472">Membrane</keyword>
<proteinExistence type="predicted"/>
<feature type="transmembrane region" description="Helical" evidence="1">
    <location>
        <begin position="12"/>
        <end position="34"/>
    </location>
</feature>
<sequence length="77" mass="8710">MKSLLLVVNIDWPALISIVSVFMIPGFFIIRYFFNDPLKKMAPGKAVIFYLFSGFLVGAFIFVFLLMILIGGVDYIP</sequence>